<dbReference type="SUPFAM" id="SSF48576">
    <property type="entry name" value="Terpenoid synthases"/>
    <property type="match status" value="1"/>
</dbReference>
<dbReference type="Pfam" id="PF00348">
    <property type="entry name" value="polyprenyl_synt"/>
    <property type="match status" value="1"/>
</dbReference>
<name>A0A6J6CD45_9ZZZZ</name>
<accession>A0A6J6CD45</accession>
<dbReference type="SFLD" id="SFLDG01017">
    <property type="entry name" value="Polyprenyl_Transferase_Like"/>
    <property type="match status" value="1"/>
</dbReference>
<dbReference type="InterPro" id="IPR000092">
    <property type="entry name" value="Polyprenyl_synt"/>
</dbReference>
<reference evidence="6" key="1">
    <citation type="submission" date="2020-05" db="EMBL/GenBank/DDBJ databases">
        <authorList>
            <person name="Chiriac C."/>
            <person name="Salcher M."/>
            <person name="Ghai R."/>
            <person name="Kavagutti S V."/>
        </authorList>
    </citation>
    <scope>NUCLEOTIDE SEQUENCE</scope>
</reference>
<sequence>MSLPKYFQGITDKALLDSLQQKLDEVEKRIQTATRHTEEVVDVMSSHLAKAGGKRLRPALLLLTAHLGDPSKQDVLDAAVVMEVTHLATLYHDDVMDQAETRRGVPAAQKIWGNNLAILTGDLLFARASNIVSNLGERALKMQAQVFEQLVLGQLHESIGAANQDSLDHYLDVIRDKTGSLIALSAQLGALLSEADEKYQAPLQKYGEIMGIAFQLSDDLIDIRSTTEESGKEAGTDILAGVPTLPAILLAKHSDPESVQLLERIKNAKPENIQEVLQALRAHPVMAEAEEFANQWGDKAISAIDSLPAGSVKSALESFARAMVNRKG</sequence>
<evidence type="ECO:0000313" key="6">
    <source>
        <dbReference type="EMBL" id="CAB4548008.1"/>
    </source>
</evidence>
<dbReference type="InterPro" id="IPR008949">
    <property type="entry name" value="Isoprenoid_synthase_dom_sf"/>
</dbReference>
<gene>
    <name evidence="6" type="ORF">UFOPK1503_00813</name>
</gene>
<dbReference type="InterPro" id="IPR033749">
    <property type="entry name" value="Polyprenyl_synt_CS"/>
</dbReference>
<keyword evidence="3" id="KW-0808">Transferase</keyword>
<dbReference type="GO" id="GO:0004659">
    <property type="term" value="F:prenyltransferase activity"/>
    <property type="evidence" value="ECO:0007669"/>
    <property type="project" value="InterPro"/>
</dbReference>
<dbReference type="CDD" id="cd00685">
    <property type="entry name" value="Trans_IPPS_HT"/>
    <property type="match status" value="1"/>
</dbReference>
<dbReference type="PROSITE" id="PS00444">
    <property type="entry name" value="POLYPRENYL_SYNTHASE_2"/>
    <property type="match status" value="1"/>
</dbReference>
<dbReference type="SFLD" id="SFLDS00005">
    <property type="entry name" value="Isoprenoid_Synthase_Type_I"/>
    <property type="match status" value="1"/>
</dbReference>
<protein>
    <submittedName>
        <fullName evidence="6">Unannotated protein</fullName>
    </submittedName>
</protein>
<evidence type="ECO:0000256" key="4">
    <source>
        <dbReference type="ARBA" id="ARBA00022723"/>
    </source>
</evidence>
<proteinExistence type="inferred from homology"/>
<comment type="similarity">
    <text evidence="2">Belongs to the FPP/GGPP synthase family.</text>
</comment>
<dbReference type="PANTHER" id="PTHR12001">
    <property type="entry name" value="GERANYLGERANYL PYROPHOSPHATE SYNTHASE"/>
    <property type="match status" value="1"/>
</dbReference>
<evidence type="ECO:0000256" key="2">
    <source>
        <dbReference type="ARBA" id="ARBA00006706"/>
    </source>
</evidence>
<keyword evidence="4" id="KW-0479">Metal-binding</keyword>
<dbReference type="Gene3D" id="1.10.600.10">
    <property type="entry name" value="Farnesyl Diphosphate Synthase"/>
    <property type="match status" value="1"/>
</dbReference>
<dbReference type="GO" id="GO:0046872">
    <property type="term" value="F:metal ion binding"/>
    <property type="evidence" value="ECO:0007669"/>
    <property type="project" value="UniProtKB-KW"/>
</dbReference>
<dbReference type="GO" id="GO:0008299">
    <property type="term" value="P:isoprenoid biosynthetic process"/>
    <property type="evidence" value="ECO:0007669"/>
    <property type="project" value="InterPro"/>
</dbReference>
<dbReference type="PANTHER" id="PTHR12001:SF69">
    <property type="entry name" value="ALL TRANS-POLYPRENYL-DIPHOSPHATE SYNTHASE PDSS1"/>
    <property type="match status" value="1"/>
</dbReference>
<comment type="cofactor">
    <cofactor evidence="1">
        <name>Mg(2+)</name>
        <dbReference type="ChEBI" id="CHEBI:18420"/>
    </cofactor>
</comment>
<dbReference type="EMBL" id="CAEZST010000012">
    <property type="protein sequence ID" value="CAB4548008.1"/>
    <property type="molecule type" value="Genomic_DNA"/>
</dbReference>
<organism evidence="6">
    <name type="scientific">freshwater metagenome</name>
    <dbReference type="NCBI Taxonomy" id="449393"/>
    <lineage>
        <taxon>unclassified sequences</taxon>
        <taxon>metagenomes</taxon>
        <taxon>ecological metagenomes</taxon>
    </lineage>
</organism>
<evidence type="ECO:0000256" key="3">
    <source>
        <dbReference type="ARBA" id="ARBA00022679"/>
    </source>
</evidence>
<evidence type="ECO:0000256" key="1">
    <source>
        <dbReference type="ARBA" id="ARBA00001946"/>
    </source>
</evidence>
<keyword evidence="5" id="KW-0460">Magnesium</keyword>
<evidence type="ECO:0000256" key="5">
    <source>
        <dbReference type="ARBA" id="ARBA00022842"/>
    </source>
</evidence>
<dbReference type="AlphaFoldDB" id="A0A6J6CD45"/>